<dbReference type="Gene3D" id="3.10.450.40">
    <property type="match status" value="1"/>
</dbReference>
<evidence type="ECO:0000256" key="1">
    <source>
        <dbReference type="SAM" id="SignalP"/>
    </source>
</evidence>
<sequence length="108" mass="12053">MKMKTRFRSLLAAAALLVAGGLSVSGASAGERVRVEEIRQLRESGQILSAEDILARSRAIQPGQVVGLELEREDGRWIYEVKLIDERNRVHELELDAANGEVLERKEK</sequence>
<dbReference type="Pfam" id="PF03413">
    <property type="entry name" value="PepSY"/>
    <property type="match status" value="1"/>
</dbReference>
<gene>
    <name evidence="3" type="ORF">C665_12984</name>
</gene>
<protein>
    <submittedName>
        <fullName evidence="3">Propeptide PepSY amd peptidase M4</fullName>
    </submittedName>
</protein>
<dbReference type="Proteomes" id="UP000013042">
    <property type="component" value="Unassembled WGS sequence"/>
</dbReference>
<evidence type="ECO:0000313" key="3">
    <source>
        <dbReference type="EMBL" id="ENO84484.1"/>
    </source>
</evidence>
<dbReference type="InterPro" id="IPR025711">
    <property type="entry name" value="PepSY"/>
</dbReference>
<proteinExistence type="predicted"/>
<dbReference type="EMBL" id="AMXD01000082">
    <property type="protein sequence ID" value="ENO84484.1"/>
    <property type="molecule type" value="Genomic_DNA"/>
</dbReference>
<name>N6YX26_THASP</name>
<evidence type="ECO:0000259" key="2">
    <source>
        <dbReference type="Pfam" id="PF03413"/>
    </source>
</evidence>
<feature type="domain" description="PepSY" evidence="2">
    <location>
        <begin position="48"/>
        <end position="105"/>
    </location>
</feature>
<reference evidence="3 4" key="1">
    <citation type="submission" date="2012-09" db="EMBL/GenBank/DDBJ databases">
        <title>Draft Genome Sequences of 6 Strains from Genus Thauera.</title>
        <authorList>
            <person name="Liu B."/>
            <person name="Shapleigh J.P."/>
            <person name="Frostegard A.H."/>
        </authorList>
    </citation>
    <scope>NUCLEOTIDE SEQUENCE [LARGE SCALE GENOMIC DNA]</scope>
    <source>
        <strain evidence="3 4">S2</strain>
    </source>
</reference>
<dbReference type="AlphaFoldDB" id="N6YX26"/>
<feature type="signal peptide" evidence="1">
    <location>
        <begin position="1"/>
        <end position="29"/>
    </location>
</feature>
<keyword evidence="1" id="KW-0732">Signal</keyword>
<accession>N6YX26</accession>
<feature type="chain" id="PRO_5004128696" evidence="1">
    <location>
        <begin position="30"/>
        <end position="108"/>
    </location>
</feature>
<organism evidence="3 4">
    <name type="scientific">Thauera aminoaromatica S2</name>
    <dbReference type="NCBI Taxonomy" id="1234381"/>
    <lineage>
        <taxon>Bacteria</taxon>
        <taxon>Pseudomonadati</taxon>
        <taxon>Pseudomonadota</taxon>
        <taxon>Betaproteobacteria</taxon>
        <taxon>Rhodocyclales</taxon>
        <taxon>Zoogloeaceae</taxon>
        <taxon>Thauera</taxon>
    </lineage>
</organism>
<evidence type="ECO:0000313" key="4">
    <source>
        <dbReference type="Proteomes" id="UP000013042"/>
    </source>
</evidence>
<comment type="caution">
    <text evidence="3">The sequence shown here is derived from an EMBL/GenBank/DDBJ whole genome shotgun (WGS) entry which is preliminary data.</text>
</comment>